<protein>
    <submittedName>
        <fullName evidence="5">Hydrogenase maturation factor</fullName>
    </submittedName>
</protein>
<evidence type="ECO:0000259" key="4">
    <source>
        <dbReference type="Pfam" id="PF02769"/>
    </source>
</evidence>
<dbReference type="PANTHER" id="PTHR30303:SF4">
    <property type="entry name" value="HYDROGENASE EXPRESSION_FORMATION PROTEIN HYPE"/>
    <property type="match status" value="1"/>
</dbReference>
<reference evidence="5 6" key="1">
    <citation type="submission" date="2010-03" db="EMBL/GenBank/DDBJ databases">
        <title>The genome sequence of Ruminococcus torques L2-14.</title>
        <authorList>
            <consortium name="metaHIT consortium -- http://www.metahit.eu/"/>
            <person name="Pajon A."/>
            <person name="Turner K."/>
            <person name="Parkhill J."/>
            <person name="Duncan S."/>
            <person name="Flint H."/>
        </authorList>
    </citation>
    <scope>NUCLEOTIDE SEQUENCE [LARGE SCALE GENOMIC DNA]</scope>
    <source>
        <strain evidence="5 6">L2-14</strain>
    </source>
</reference>
<dbReference type="Proteomes" id="UP000008956">
    <property type="component" value="Chromosome"/>
</dbReference>
<dbReference type="RefSeq" id="WP_015527977.1">
    <property type="nucleotide sequence ID" value="NC_021015.1"/>
</dbReference>
<dbReference type="HOGENOM" id="CLU_041631_0_0_9"/>
<proteinExistence type="inferred from homology"/>
<dbReference type="InterPro" id="IPR011854">
    <property type="entry name" value="HypE"/>
</dbReference>
<dbReference type="PATRIC" id="fig|657313.3.peg.290"/>
<sequence>MRTGRVTQTIWNRSVKKQIQKVNRNSTGKTAWEENSSELISDEKDFVWSSTSVSGKAPAQVKYAVIEAAGDLAAKRVRPTAVSVQILFPESSDEQELKDIMRILTEICEETGLAITCVQAESAEYVLRTVIQITAVGVKENSKQQMKKWVSGTEIILCGYMGLEGTLRLVEEAEADLRTRFTPSFIEKTKRCKESLILPEQILKLPEEAKSRQCGDGGVLCGLWELAEAEKIGFEIDFSKLALKQETVEICEFFQLNPYLLTSAGSYLVLTEHGEETLESLKNAGVPAVRIGFVKEQNARTLVNGEETRYLDRPAPDELSRWWKERKESEEQEDRRGDNYVKHCTL</sequence>
<evidence type="ECO:0000313" key="6">
    <source>
        <dbReference type="Proteomes" id="UP000008956"/>
    </source>
</evidence>
<evidence type="ECO:0000313" key="5">
    <source>
        <dbReference type="EMBL" id="CBL25348.1"/>
    </source>
</evidence>
<dbReference type="AlphaFoldDB" id="D4M286"/>
<dbReference type="InterPro" id="IPR010918">
    <property type="entry name" value="PurM-like_C_dom"/>
</dbReference>
<dbReference type="STRING" id="33039.ERS852502_02380"/>
<evidence type="ECO:0000256" key="2">
    <source>
        <dbReference type="SAM" id="MobiDB-lite"/>
    </source>
</evidence>
<dbReference type="InterPro" id="IPR036921">
    <property type="entry name" value="PurM-like_N_sf"/>
</dbReference>
<accession>D4M286</accession>
<dbReference type="Gene3D" id="3.30.1330.10">
    <property type="entry name" value="PurM-like, N-terminal domain"/>
    <property type="match status" value="1"/>
</dbReference>
<dbReference type="InterPro" id="IPR036676">
    <property type="entry name" value="PurM-like_C_sf"/>
</dbReference>
<dbReference type="PANTHER" id="PTHR30303">
    <property type="entry name" value="HYDROGENASE ISOENZYMES FORMATION PROTEIN HYPE"/>
    <property type="match status" value="1"/>
</dbReference>
<evidence type="ECO:0000256" key="1">
    <source>
        <dbReference type="ARBA" id="ARBA00006243"/>
    </source>
</evidence>
<dbReference type="Gene3D" id="3.90.650.10">
    <property type="entry name" value="PurM-like C-terminal domain"/>
    <property type="match status" value="1"/>
</dbReference>
<dbReference type="GO" id="GO:0051604">
    <property type="term" value="P:protein maturation"/>
    <property type="evidence" value="ECO:0007669"/>
    <property type="project" value="TreeGrafter"/>
</dbReference>
<dbReference type="SUPFAM" id="SSF55326">
    <property type="entry name" value="PurM N-terminal domain-like"/>
    <property type="match status" value="1"/>
</dbReference>
<gene>
    <name evidence="5" type="ORF">RTO_06080</name>
</gene>
<comment type="similarity">
    <text evidence="1">Belongs to the HypE family.</text>
</comment>
<organism evidence="5 6">
    <name type="scientific">[Ruminococcus] torques L2-14</name>
    <dbReference type="NCBI Taxonomy" id="657313"/>
    <lineage>
        <taxon>Bacteria</taxon>
        <taxon>Bacillati</taxon>
        <taxon>Bacillota</taxon>
        <taxon>Clostridia</taxon>
        <taxon>Lachnospirales</taxon>
        <taxon>Lachnospiraceae</taxon>
        <taxon>Mediterraneibacter</taxon>
    </lineage>
</organism>
<dbReference type="SUPFAM" id="SSF56042">
    <property type="entry name" value="PurM C-terminal domain-like"/>
    <property type="match status" value="1"/>
</dbReference>
<feature type="region of interest" description="Disordered" evidence="2">
    <location>
        <begin position="325"/>
        <end position="346"/>
    </location>
</feature>
<dbReference type="Pfam" id="PF02769">
    <property type="entry name" value="AIRS_C"/>
    <property type="match status" value="1"/>
</dbReference>
<feature type="domain" description="PurM-like C-terminal" evidence="4">
    <location>
        <begin position="214"/>
        <end position="298"/>
    </location>
</feature>
<dbReference type="EMBL" id="FP929055">
    <property type="protein sequence ID" value="CBL25348.1"/>
    <property type="molecule type" value="Genomic_DNA"/>
</dbReference>
<dbReference type="InterPro" id="IPR016188">
    <property type="entry name" value="PurM-like_N"/>
</dbReference>
<reference evidence="5 6" key="2">
    <citation type="submission" date="2010-03" db="EMBL/GenBank/DDBJ databases">
        <authorList>
            <person name="Pajon A."/>
        </authorList>
    </citation>
    <scope>NUCLEOTIDE SEQUENCE [LARGE SCALE GENOMIC DNA]</scope>
    <source>
        <strain evidence="5 6">L2-14</strain>
    </source>
</reference>
<evidence type="ECO:0000259" key="3">
    <source>
        <dbReference type="Pfam" id="PF00586"/>
    </source>
</evidence>
<feature type="domain" description="PurM-like N-terminal" evidence="3">
    <location>
        <begin position="63"/>
        <end position="138"/>
    </location>
</feature>
<dbReference type="KEGG" id="rto:RTO_06080"/>
<dbReference type="Pfam" id="PF00586">
    <property type="entry name" value="AIRS"/>
    <property type="match status" value="1"/>
</dbReference>
<name>D4M286_9FIRM</name>